<dbReference type="InterPro" id="IPR036866">
    <property type="entry name" value="RibonucZ/Hydroxyglut_hydro"/>
</dbReference>
<protein>
    <submittedName>
        <fullName evidence="2">MBL fold metallo-hydrolase</fullName>
    </submittedName>
</protein>
<dbReference type="EMBL" id="WHPF01000008">
    <property type="protein sequence ID" value="NNV56282.1"/>
    <property type="molecule type" value="Genomic_DNA"/>
</dbReference>
<gene>
    <name evidence="2" type="ORF">GD597_12490</name>
</gene>
<dbReference type="SUPFAM" id="SSF56281">
    <property type="entry name" value="Metallo-hydrolase/oxidoreductase"/>
    <property type="match status" value="1"/>
</dbReference>
<organism evidence="2 3">
    <name type="scientific">Limnovirga soli</name>
    <dbReference type="NCBI Taxonomy" id="2656915"/>
    <lineage>
        <taxon>Bacteria</taxon>
        <taxon>Pseudomonadati</taxon>
        <taxon>Bacteroidota</taxon>
        <taxon>Chitinophagia</taxon>
        <taxon>Chitinophagales</taxon>
        <taxon>Chitinophagaceae</taxon>
        <taxon>Limnovirga</taxon>
    </lineage>
</organism>
<evidence type="ECO:0000313" key="2">
    <source>
        <dbReference type="EMBL" id="NNV56282.1"/>
    </source>
</evidence>
<feature type="domain" description="Metallo-beta-lactamase" evidence="1">
    <location>
        <begin position="44"/>
        <end position="245"/>
    </location>
</feature>
<dbReference type="PANTHER" id="PTHR43546">
    <property type="entry name" value="UPF0173 METAL-DEPENDENT HYDROLASE MJ1163-RELATED"/>
    <property type="match status" value="1"/>
</dbReference>
<sequence length="284" mass="31701">MPLIAARIKDEAFIQETKLCKTDTSHFDLWWLGQSGYLLQWNNRRLLLDPYLSDSLTTKYAATNKPHIRMSERVVNPALLKNIDILSSSHNHTDHLDAETIIPVLQNNPGIQFIIPEANRYFVTERAKIPLEYPIGLNDNSSVTIGEISFYGIPAAHNTIERDEKGNCKCMGFIISFGQWNIYHSGDTLLFDGMVALLKPFNVDIAILPINGNDPARGVAGNLNVAEAAALGKAIGARLVIPCHYDMFSFNTADVQDFAKEATAIQQPFYIMENGGHFSSEQLY</sequence>
<evidence type="ECO:0000259" key="1">
    <source>
        <dbReference type="Pfam" id="PF12706"/>
    </source>
</evidence>
<dbReference type="Gene3D" id="3.60.15.10">
    <property type="entry name" value="Ribonuclease Z/Hydroxyacylglutathione hydrolase-like"/>
    <property type="match status" value="1"/>
</dbReference>
<accession>A0A8J8JRV8</accession>
<comment type="caution">
    <text evidence="2">The sequence shown here is derived from an EMBL/GenBank/DDBJ whole genome shotgun (WGS) entry which is preliminary data.</text>
</comment>
<reference evidence="2" key="1">
    <citation type="submission" date="2019-10" db="EMBL/GenBank/DDBJ databases">
        <title>Draft genome sequence of Panacibacter sp. KCS-6.</title>
        <authorList>
            <person name="Yim K.J."/>
        </authorList>
    </citation>
    <scope>NUCLEOTIDE SEQUENCE</scope>
    <source>
        <strain evidence="2">KCS-6</strain>
    </source>
</reference>
<proteinExistence type="predicted"/>
<dbReference type="InterPro" id="IPR001279">
    <property type="entry name" value="Metallo-B-lactamas"/>
</dbReference>
<dbReference type="Pfam" id="PF12706">
    <property type="entry name" value="Lactamase_B_2"/>
    <property type="match status" value="1"/>
</dbReference>
<dbReference type="RefSeq" id="WP_171608222.1">
    <property type="nucleotide sequence ID" value="NZ_WHPF01000008.1"/>
</dbReference>
<keyword evidence="3" id="KW-1185">Reference proteome</keyword>
<name>A0A8J8JRV8_9BACT</name>
<dbReference type="InterPro" id="IPR050114">
    <property type="entry name" value="UPF0173_UPF0282_UlaG_hydrolase"/>
</dbReference>
<dbReference type="Proteomes" id="UP000598971">
    <property type="component" value="Unassembled WGS sequence"/>
</dbReference>
<evidence type="ECO:0000313" key="3">
    <source>
        <dbReference type="Proteomes" id="UP000598971"/>
    </source>
</evidence>
<dbReference type="AlphaFoldDB" id="A0A8J8JRV8"/>